<dbReference type="SUPFAM" id="SSF55136">
    <property type="entry name" value="Probable bacterial effector-binding domain"/>
    <property type="match status" value="1"/>
</dbReference>
<reference evidence="2 3" key="1">
    <citation type="submission" date="2022-02" db="EMBL/GenBank/DDBJ databases">
        <title>Paenibacillus sp. MBLB1776 Whole Genome Shotgun Sequencing.</title>
        <authorList>
            <person name="Hwang C.Y."/>
            <person name="Cho E.-S."/>
            <person name="Seo M.-J."/>
        </authorList>
    </citation>
    <scope>NUCLEOTIDE SEQUENCE [LARGE SCALE GENOMIC DNA]</scope>
    <source>
        <strain evidence="2 3">MBLB1776</strain>
    </source>
</reference>
<evidence type="ECO:0000313" key="3">
    <source>
        <dbReference type="Proteomes" id="UP001305702"/>
    </source>
</evidence>
<dbReference type="Proteomes" id="UP001305702">
    <property type="component" value="Chromosome"/>
</dbReference>
<dbReference type="RefSeq" id="WP_315604563.1">
    <property type="nucleotide sequence ID" value="NZ_CP130318.1"/>
</dbReference>
<name>A0AA96LCZ8_9BACL</name>
<feature type="coiled-coil region" evidence="1">
    <location>
        <begin position="2"/>
        <end position="36"/>
    </location>
</feature>
<evidence type="ECO:0008006" key="4">
    <source>
        <dbReference type="Google" id="ProtNLM"/>
    </source>
</evidence>
<keyword evidence="3" id="KW-1185">Reference proteome</keyword>
<keyword evidence="1" id="KW-0175">Coiled coil</keyword>
<dbReference type="Gene3D" id="3.20.80.10">
    <property type="entry name" value="Regulatory factor, effector binding domain"/>
    <property type="match status" value="1"/>
</dbReference>
<organism evidence="2 3">
    <name type="scientific">Paenibacillus aurantius</name>
    <dbReference type="NCBI Taxonomy" id="2918900"/>
    <lineage>
        <taxon>Bacteria</taxon>
        <taxon>Bacillati</taxon>
        <taxon>Bacillota</taxon>
        <taxon>Bacilli</taxon>
        <taxon>Bacillales</taxon>
        <taxon>Paenibacillaceae</taxon>
        <taxon>Paenibacillus</taxon>
    </lineage>
</organism>
<dbReference type="AlphaFoldDB" id="A0AA96LCZ8"/>
<protein>
    <recommendedName>
        <fullName evidence="4">Bacterial transcription activator effector binding domain-containing protein</fullName>
    </recommendedName>
</protein>
<evidence type="ECO:0000256" key="1">
    <source>
        <dbReference type="SAM" id="Coils"/>
    </source>
</evidence>
<proteinExistence type="predicted"/>
<evidence type="ECO:0000313" key="2">
    <source>
        <dbReference type="EMBL" id="WNQ10788.1"/>
    </source>
</evidence>
<dbReference type="EMBL" id="CP130318">
    <property type="protein sequence ID" value="WNQ10788.1"/>
    <property type="molecule type" value="Genomic_DNA"/>
</dbReference>
<accession>A0AA96LCZ8</accession>
<dbReference type="KEGG" id="paun:MJA45_24730"/>
<sequence length="197" mass="22711">MERTLLEKRKELELQIQEAQRQMAEVDERLVRIERHAVTAEEGMFSLRSVEPVLVASIREFLPKGGLCLLLDELKRYVRLQGEESDSEMTIVWHRRADCDEEPSDIEVAIPISKSIPNSHKVTIHQLPGVKEVASYIHRCDPYKDNCKASEALRAWIANEGYRLIESIPVREIYLTSDKDIYGQLRMAEAVVPVERI</sequence>
<dbReference type="InterPro" id="IPR011256">
    <property type="entry name" value="Reg_factor_effector_dom_sf"/>
</dbReference>
<gene>
    <name evidence="2" type="ORF">MJA45_24730</name>
</gene>